<feature type="signal peptide" evidence="2">
    <location>
        <begin position="1"/>
        <end position="24"/>
    </location>
</feature>
<keyword evidence="2" id="KW-0732">Signal</keyword>
<dbReference type="PANTHER" id="PTHR43649">
    <property type="entry name" value="ARABINOSE-BINDING PROTEIN-RELATED"/>
    <property type="match status" value="1"/>
</dbReference>
<feature type="chain" id="PRO_5045902743" evidence="2">
    <location>
        <begin position="25"/>
        <end position="463"/>
    </location>
</feature>
<keyword evidence="4" id="KW-1185">Reference proteome</keyword>
<evidence type="ECO:0000256" key="1">
    <source>
        <dbReference type="SAM" id="MobiDB-lite"/>
    </source>
</evidence>
<dbReference type="InterPro" id="IPR006059">
    <property type="entry name" value="SBP"/>
</dbReference>
<protein>
    <submittedName>
        <fullName evidence="3">Sugar ABC transporter substrate-binding protein</fullName>
    </submittedName>
</protein>
<dbReference type="RefSeq" id="WP_204912814.1">
    <property type="nucleotide sequence ID" value="NZ_BAAAYR010000006.1"/>
</dbReference>
<accession>A0ABP6Y8U7</accession>
<evidence type="ECO:0000313" key="4">
    <source>
        <dbReference type="Proteomes" id="UP001500767"/>
    </source>
</evidence>
<sequence>MRKSILAGASGIALALALSACATSANNSGGGGGSAPTVEESGTSPKLTDCTNKMKNDAPQVSVWGWYPNMANVVDNFNAAHTDVQICWNNVGQGQDEYTKVQTAISAKKGLPGVVMLEADHLSSYTIQDALVDLVPYGANDVKGNFSEGAWKDVSQGDKVFGIPVDGGPMALIYRTDVFEKYGITTPPKTWAEYAEDAAKVKAAGGPVFGDLGSNVPAAFMALQIQKGAVPFGYDINDPQSLTVRLNDQASKDVLNYWADLANKGLVGKQDQFTTDYISGVVNGKYATYTSAAWAPGYLTGAGVGKGQSKGVWGVAPLPQWDEAAPVSVNWGGSTFAVTTQATDKKLAAIVAKGIYADPTSLEEGWKKQIIFPLNQTVLKSAEFADNKSEFFSGQQANKEVYLPAEAAYKGVTYAPITTYYYAQFQAVLAKINSGKTTGDEAADELQANIVKYAESQGFKVTQ</sequence>
<dbReference type="Proteomes" id="UP001500767">
    <property type="component" value="Unassembled WGS sequence"/>
</dbReference>
<dbReference type="SUPFAM" id="SSF53850">
    <property type="entry name" value="Periplasmic binding protein-like II"/>
    <property type="match status" value="1"/>
</dbReference>
<feature type="compositionally biased region" description="Polar residues" evidence="1">
    <location>
        <begin position="40"/>
        <end position="50"/>
    </location>
</feature>
<proteinExistence type="predicted"/>
<dbReference type="EMBL" id="BAAAYR010000006">
    <property type="protein sequence ID" value="GAA3578694.1"/>
    <property type="molecule type" value="Genomic_DNA"/>
</dbReference>
<name>A0ABP6Y8U7_9ACTN</name>
<dbReference type="PANTHER" id="PTHR43649:SF14">
    <property type="entry name" value="BLR3389 PROTEIN"/>
    <property type="match status" value="1"/>
</dbReference>
<gene>
    <name evidence="3" type="ORF">GCM10022197_40180</name>
</gene>
<feature type="region of interest" description="Disordered" evidence="1">
    <location>
        <begin position="28"/>
        <end position="50"/>
    </location>
</feature>
<dbReference type="PROSITE" id="PS51257">
    <property type="entry name" value="PROKAR_LIPOPROTEIN"/>
    <property type="match status" value="1"/>
</dbReference>
<reference evidence="4" key="1">
    <citation type="journal article" date="2019" name="Int. J. Syst. Evol. Microbiol.">
        <title>The Global Catalogue of Microorganisms (GCM) 10K type strain sequencing project: providing services to taxonomists for standard genome sequencing and annotation.</title>
        <authorList>
            <consortium name="The Broad Institute Genomics Platform"/>
            <consortium name="The Broad Institute Genome Sequencing Center for Infectious Disease"/>
            <person name="Wu L."/>
            <person name="Ma J."/>
        </authorList>
    </citation>
    <scope>NUCLEOTIDE SEQUENCE [LARGE SCALE GENOMIC DNA]</scope>
    <source>
        <strain evidence="4">JCM 16540</strain>
    </source>
</reference>
<dbReference type="Pfam" id="PF01547">
    <property type="entry name" value="SBP_bac_1"/>
    <property type="match status" value="1"/>
</dbReference>
<evidence type="ECO:0000256" key="2">
    <source>
        <dbReference type="SAM" id="SignalP"/>
    </source>
</evidence>
<dbReference type="Gene3D" id="3.40.190.10">
    <property type="entry name" value="Periplasmic binding protein-like II"/>
    <property type="match status" value="1"/>
</dbReference>
<evidence type="ECO:0000313" key="3">
    <source>
        <dbReference type="EMBL" id="GAA3578694.1"/>
    </source>
</evidence>
<organism evidence="3 4">
    <name type="scientific">Microlunatus spumicola</name>
    <dbReference type="NCBI Taxonomy" id="81499"/>
    <lineage>
        <taxon>Bacteria</taxon>
        <taxon>Bacillati</taxon>
        <taxon>Actinomycetota</taxon>
        <taxon>Actinomycetes</taxon>
        <taxon>Propionibacteriales</taxon>
        <taxon>Propionibacteriaceae</taxon>
        <taxon>Microlunatus</taxon>
    </lineage>
</organism>
<comment type="caution">
    <text evidence="3">The sequence shown here is derived from an EMBL/GenBank/DDBJ whole genome shotgun (WGS) entry which is preliminary data.</text>
</comment>
<dbReference type="InterPro" id="IPR050490">
    <property type="entry name" value="Bact_solute-bd_prot1"/>
</dbReference>